<evidence type="ECO:0000256" key="4">
    <source>
        <dbReference type="ARBA" id="ARBA00023052"/>
    </source>
</evidence>
<dbReference type="InterPro" id="IPR031717">
    <property type="entry name" value="ODO-1/KGD_C"/>
</dbReference>
<dbReference type="Gene3D" id="3.40.50.11610">
    <property type="entry name" value="Multifunctional 2-oxoglutarate metabolism enzyme, C-terminal domain"/>
    <property type="match status" value="1"/>
</dbReference>
<evidence type="ECO:0000256" key="1">
    <source>
        <dbReference type="ARBA" id="ARBA00001964"/>
    </source>
</evidence>
<dbReference type="InterPro" id="IPR029061">
    <property type="entry name" value="THDP-binding"/>
</dbReference>
<comment type="cofactor">
    <cofactor evidence="1">
        <name>thiamine diphosphate</name>
        <dbReference type="ChEBI" id="CHEBI:58937"/>
    </cofactor>
</comment>
<protein>
    <submittedName>
        <fullName evidence="7">Uncharacterized protein</fullName>
    </submittedName>
</protein>
<keyword evidence="3" id="KW-0560">Oxidoreductase</keyword>
<dbReference type="Gene3D" id="3.40.50.12470">
    <property type="match status" value="1"/>
</dbReference>
<dbReference type="SUPFAM" id="SSF52518">
    <property type="entry name" value="Thiamin diphosphate-binding fold (THDP-binding)"/>
    <property type="match status" value="1"/>
</dbReference>
<evidence type="ECO:0000313" key="8">
    <source>
        <dbReference type="Proteomes" id="UP001439008"/>
    </source>
</evidence>
<gene>
    <name evidence="7" type="ORF">MHBO_002411</name>
</gene>
<evidence type="ECO:0000259" key="6">
    <source>
        <dbReference type="Pfam" id="PF16870"/>
    </source>
</evidence>
<dbReference type="Pfam" id="PF16870">
    <property type="entry name" value="OxoGdeHyase_C"/>
    <property type="match status" value="1"/>
</dbReference>
<dbReference type="InterPro" id="IPR005475">
    <property type="entry name" value="Transketolase-like_Pyr-bd"/>
</dbReference>
<organism evidence="7 8">
    <name type="scientific">Bonamia ostreae</name>
    <dbReference type="NCBI Taxonomy" id="126728"/>
    <lineage>
        <taxon>Eukaryota</taxon>
        <taxon>Sar</taxon>
        <taxon>Rhizaria</taxon>
        <taxon>Endomyxa</taxon>
        <taxon>Ascetosporea</taxon>
        <taxon>Haplosporida</taxon>
        <taxon>Bonamia</taxon>
    </lineage>
</organism>
<dbReference type="PANTHER" id="PTHR23152">
    <property type="entry name" value="2-OXOGLUTARATE DEHYDROGENASE"/>
    <property type="match status" value="1"/>
</dbReference>
<sequence length="199" mass="23371">IRVQNCNWQIVNCSTPANYFHVLRRQFHRSFRKPLIVFSPKSLLKLRECKSSFQDFKENTKFKWLLEEREELVEDDKVKKLILCSGKVYFDLVKERSRLRIKNVAIVTLEQLCPFPFKEVVSQFKRYKNAKISWVQEEPMNMGAYSFVLQRLHAILKSLKQSNIEIAYAGRPPSASSATGFGMKEHAIEMKSFLKKAFD</sequence>
<proteinExistence type="inferred from homology"/>
<evidence type="ECO:0000313" key="7">
    <source>
        <dbReference type="EMBL" id="MES1920773.1"/>
    </source>
</evidence>
<dbReference type="Proteomes" id="UP001439008">
    <property type="component" value="Unassembled WGS sequence"/>
</dbReference>
<evidence type="ECO:0000256" key="2">
    <source>
        <dbReference type="ARBA" id="ARBA00006936"/>
    </source>
</evidence>
<evidence type="ECO:0000259" key="5">
    <source>
        <dbReference type="Pfam" id="PF02779"/>
    </source>
</evidence>
<comment type="similarity">
    <text evidence="2">Belongs to the alpha-ketoglutarate dehydrogenase family.</text>
</comment>
<keyword evidence="8" id="KW-1185">Reference proteome</keyword>
<dbReference type="InterPro" id="IPR011603">
    <property type="entry name" value="2oxoglutarate_DH_E1"/>
</dbReference>
<accession>A0ABV2AM74</accession>
<name>A0ABV2AM74_9EUKA</name>
<dbReference type="Pfam" id="PF02779">
    <property type="entry name" value="Transket_pyr"/>
    <property type="match status" value="1"/>
</dbReference>
<feature type="domain" description="Transketolase-like pyrimidine-binding" evidence="5">
    <location>
        <begin position="7"/>
        <end position="45"/>
    </location>
</feature>
<dbReference type="InterPro" id="IPR042179">
    <property type="entry name" value="KGD_C_sf"/>
</dbReference>
<comment type="caution">
    <text evidence="7">The sequence shown here is derived from an EMBL/GenBank/DDBJ whole genome shotgun (WGS) entry which is preliminary data.</text>
</comment>
<feature type="non-terminal residue" evidence="7">
    <location>
        <position position="1"/>
    </location>
</feature>
<reference evidence="7 8" key="1">
    <citation type="journal article" date="2024" name="BMC Biol.">
        <title>Comparative genomics of Ascetosporea gives new insight into the evolutionary basis for animal parasitism in Rhizaria.</title>
        <authorList>
            <person name="Hiltunen Thoren M."/>
            <person name="Onut-Brannstrom I."/>
            <person name="Alfjorden A."/>
            <person name="Peckova H."/>
            <person name="Swords F."/>
            <person name="Hooper C."/>
            <person name="Holzer A.S."/>
            <person name="Bass D."/>
            <person name="Burki F."/>
        </authorList>
    </citation>
    <scope>NUCLEOTIDE SEQUENCE [LARGE SCALE GENOMIC DNA]</scope>
    <source>
        <strain evidence="7">20-A016</strain>
    </source>
</reference>
<evidence type="ECO:0000256" key="3">
    <source>
        <dbReference type="ARBA" id="ARBA00023002"/>
    </source>
</evidence>
<dbReference type="PANTHER" id="PTHR23152:SF4">
    <property type="entry name" value="2-OXOADIPATE DEHYDROGENASE COMPLEX COMPONENT E1"/>
    <property type="match status" value="1"/>
</dbReference>
<keyword evidence="4" id="KW-0786">Thiamine pyrophosphate</keyword>
<dbReference type="EMBL" id="JBDODL010000858">
    <property type="protein sequence ID" value="MES1920773.1"/>
    <property type="molecule type" value="Genomic_DNA"/>
</dbReference>
<feature type="domain" description="2-oxoglutarate dehydrogenase E1 component/KDG C-terminal" evidence="6">
    <location>
        <begin position="50"/>
        <end position="198"/>
    </location>
</feature>